<evidence type="ECO:0008006" key="4">
    <source>
        <dbReference type="Google" id="ProtNLM"/>
    </source>
</evidence>
<dbReference type="PANTHER" id="PTHR21007">
    <property type="entry name" value="LIVER EXPRESSED ANTIMICROBIAL PEPTIDE 2"/>
    <property type="match status" value="1"/>
</dbReference>
<feature type="transmembrane region" description="Helical" evidence="1">
    <location>
        <begin position="55"/>
        <end position="73"/>
    </location>
</feature>
<dbReference type="Bgee" id="ENSSSAG00000018662">
    <property type="expression patterns" value="Expressed in mesonephros and 21 other cell types or tissues"/>
</dbReference>
<proteinExistence type="predicted"/>
<keyword evidence="2" id="KW-1185">Reference proteome</keyword>
<sequence length="144" mass="16389">MGQFTSIERREIAPELQLLRTQYNTCLKVLPIYSTSVFLYHLTLTYSNMQDRQHYFMIAFTCFLVFLALSPQASASPVPSVDVPPSSGHLQPEGQRVLKRMARMTPLWRTMGTKPYGAYCLHNYECSTGICRGGHCMFSQPIKS</sequence>
<dbReference type="Pfam" id="PF07359">
    <property type="entry name" value="LEAP-2"/>
    <property type="match status" value="1"/>
</dbReference>
<dbReference type="InterPro" id="IPR009955">
    <property type="entry name" value="LEAP-2"/>
</dbReference>
<evidence type="ECO:0000313" key="3">
    <source>
        <dbReference type="RefSeq" id="XP_014039283.2"/>
    </source>
</evidence>
<keyword evidence="1" id="KW-0472">Membrane</keyword>
<dbReference type="PANTHER" id="PTHR21007:SF5">
    <property type="entry name" value="LIVER-EXPRESSED ANTIMICROBIAL PEPTIDE 2"/>
    <property type="match status" value="1"/>
</dbReference>
<dbReference type="GO" id="GO:0042742">
    <property type="term" value="P:defense response to bacterium"/>
    <property type="evidence" value="ECO:0007669"/>
    <property type="project" value="InterPro"/>
</dbReference>
<evidence type="ECO:0000313" key="2">
    <source>
        <dbReference type="Proteomes" id="UP001652741"/>
    </source>
</evidence>
<dbReference type="RefSeq" id="XP_014039283.2">
    <property type="nucleotide sequence ID" value="XM_014183808.2"/>
</dbReference>
<dbReference type="PaxDb" id="8030-ENSSSAP00000024342"/>
<dbReference type="GeneID" id="106592456"/>
<dbReference type="Proteomes" id="UP001652741">
    <property type="component" value="Chromosome ssa18"/>
</dbReference>
<keyword evidence="1" id="KW-1133">Transmembrane helix</keyword>
<organism evidence="2 3">
    <name type="scientific">Salmo salar</name>
    <name type="common">Atlantic salmon</name>
    <dbReference type="NCBI Taxonomy" id="8030"/>
    <lineage>
        <taxon>Eukaryota</taxon>
        <taxon>Metazoa</taxon>
        <taxon>Chordata</taxon>
        <taxon>Craniata</taxon>
        <taxon>Vertebrata</taxon>
        <taxon>Euteleostomi</taxon>
        <taxon>Actinopterygii</taxon>
        <taxon>Neopterygii</taxon>
        <taxon>Teleostei</taxon>
        <taxon>Protacanthopterygii</taxon>
        <taxon>Salmoniformes</taxon>
        <taxon>Salmonidae</taxon>
        <taxon>Salmoninae</taxon>
        <taxon>Salmo</taxon>
    </lineage>
</organism>
<accession>A0A1S3QGZ5</accession>
<dbReference type="STRING" id="8030.ENSSSAP00000024342"/>
<dbReference type="AlphaFoldDB" id="A0A1S3QGZ5"/>
<dbReference type="Gene3D" id="4.10.40.50">
    <property type="match status" value="1"/>
</dbReference>
<gene>
    <name evidence="3" type="primary">LOC106592456</name>
</gene>
<protein>
    <recommendedName>
        <fullName evidence="4">Liver-expressed antimicrobial peptide 2</fullName>
    </recommendedName>
</protein>
<evidence type="ECO:0000256" key="1">
    <source>
        <dbReference type="SAM" id="Phobius"/>
    </source>
</evidence>
<dbReference type="GO" id="GO:0061844">
    <property type="term" value="P:antimicrobial humoral immune response mediated by antimicrobial peptide"/>
    <property type="evidence" value="ECO:0007669"/>
    <property type="project" value="TreeGrafter"/>
</dbReference>
<reference evidence="3" key="1">
    <citation type="submission" date="2025-08" db="UniProtKB">
        <authorList>
            <consortium name="RefSeq"/>
        </authorList>
    </citation>
    <scope>IDENTIFICATION</scope>
</reference>
<dbReference type="KEGG" id="sasa:106592456"/>
<name>A0A1S3QGZ5_SALSA</name>
<keyword evidence="1" id="KW-0812">Transmembrane</keyword>